<dbReference type="GO" id="GO:0008080">
    <property type="term" value="F:N-acetyltransferase activity"/>
    <property type="evidence" value="ECO:0007669"/>
    <property type="project" value="TreeGrafter"/>
</dbReference>
<proteinExistence type="predicted"/>
<reference evidence="5" key="1">
    <citation type="submission" date="2016-03" db="EMBL/GenBank/DDBJ databases">
        <authorList>
            <person name="Devillers Hugo."/>
        </authorList>
    </citation>
    <scope>NUCLEOTIDE SEQUENCE [LARGE SCALE GENOMIC DNA]</scope>
</reference>
<dbReference type="InterPro" id="IPR016181">
    <property type="entry name" value="Acyl_CoA_acyltransferase"/>
</dbReference>
<dbReference type="AlphaFoldDB" id="A0A1G4KMP7"/>
<keyword evidence="1" id="KW-0808">Transferase</keyword>
<evidence type="ECO:0000259" key="3">
    <source>
        <dbReference type="PROSITE" id="PS51186"/>
    </source>
</evidence>
<dbReference type="EMBL" id="LT598447">
    <property type="protein sequence ID" value="SCV05751.1"/>
    <property type="molecule type" value="Genomic_DNA"/>
</dbReference>
<keyword evidence="2" id="KW-0012">Acyltransferase</keyword>
<dbReference type="SUPFAM" id="SSF55729">
    <property type="entry name" value="Acyl-CoA N-acyltransferases (Nat)"/>
    <property type="match status" value="1"/>
</dbReference>
<evidence type="ECO:0000256" key="2">
    <source>
        <dbReference type="ARBA" id="ARBA00023315"/>
    </source>
</evidence>
<organism evidence="4 5">
    <name type="scientific">Lachancea nothofagi CBS 11611</name>
    <dbReference type="NCBI Taxonomy" id="1266666"/>
    <lineage>
        <taxon>Eukaryota</taxon>
        <taxon>Fungi</taxon>
        <taxon>Dikarya</taxon>
        <taxon>Ascomycota</taxon>
        <taxon>Saccharomycotina</taxon>
        <taxon>Saccharomycetes</taxon>
        <taxon>Saccharomycetales</taxon>
        <taxon>Saccharomycetaceae</taxon>
        <taxon>Lachancea</taxon>
    </lineage>
</organism>
<feature type="domain" description="N-acetyltransferase" evidence="3">
    <location>
        <begin position="4"/>
        <end position="150"/>
    </location>
</feature>
<evidence type="ECO:0000313" key="4">
    <source>
        <dbReference type="EMBL" id="SCV05751.1"/>
    </source>
</evidence>
<dbReference type="InterPro" id="IPR000182">
    <property type="entry name" value="GNAT_dom"/>
</dbReference>
<gene>
    <name evidence="4" type="ORF">LANO_0H14378G</name>
</gene>
<evidence type="ECO:0000256" key="1">
    <source>
        <dbReference type="ARBA" id="ARBA00022679"/>
    </source>
</evidence>
<dbReference type="GO" id="GO:0005737">
    <property type="term" value="C:cytoplasm"/>
    <property type="evidence" value="ECO:0007669"/>
    <property type="project" value="TreeGrafter"/>
</dbReference>
<protein>
    <submittedName>
        <fullName evidence="4">LANO_0H14378g1_1</fullName>
    </submittedName>
</protein>
<dbReference type="PANTHER" id="PTHR10545">
    <property type="entry name" value="DIAMINE N-ACETYLTRANSFERASE"/>
    <property type="match status" value="1"/>
</dbReference>
<dbReference type="CDD" id="cd04301">
    <property type="entry name" value="NAT_SF"/>
    <property type="match status" value="1"/>
</dbReference>
<dbReference type="PROSITE" id="PS51186">
    <property type="entry name" value="GNAT"/>
    <property type="match status" value="1"/>
</dbReference>
<name>A0A1G4KMP7_9SACH</name>
<dbReference type="Gene3D" id="3.40.630.30">
    <property type="match status" value="1"/>
</dbReference>
<accession>A0A1G4KMP7</accession>
<dbReference type="Pfam" id="PF00583">
    <property type="entry name" value="Acetyltransf_1"/>
    <property type="match status" value="1"/>
</dbReference>
<sequence>MSSVLVRPIQDSDKEAWSKLWDQFLTFHKSSASDEAKDLTFQRFLDPHVKMWGALAINEDSGTPIGLVHYLSHFHTWDVKDKIYLNDLFVDEGSRVKGVGRKLIEHVYRHADDLGTPAVYWVTYADNHSAQVLYNKIGRNQGVNKYVRDI</sequence>
<dbReference type="InterPro" id="IPR051016">
    <property type="entry name" value="Diverse_Substrate_AcTransf"/>
</dbReference>
<dbReference type="PANTHER" id="PTHR10545:SF29">
    <property type="entry name" value="GH14572P-RELATED"/>
    <property type="match status" value="1"/>
</dbReference>
<keyword evidence="5" id="KW-1185">Reference proteome</keyword>
<dbReference type="OrthoDB" id="7305308at2759"/>
<evidence type="ECO:0000313" key="5">
    <source>
        <dbReference type="Proteomes" id="UP000189911"/>
    </source>
</evidence>
<dbReference type="Proteomes" id="UP000189911">
    <property type="component" value="Chromosome H"/>
</dbReference>